<dbReference type="STRING" id="1293598.IV56_GL001343"/>
<protein>
    <submittedName>
        <fullName evidence="4">DNA replication protein DnaD</fullName>
    </submittedName>
</protein>
<evidence type="ECO:0000313" key="4">
    <source>
        <dbReference type="EMBL" id="KRO18213.1"/>
    </source>
</evidence>
<dbReference type="InterPro" id="IPR006343">
    <property type="entry name" value="DnaB/C_C"/>
</dbReference>
<evidence type="ECO:0000313" key="5">
    <source>
        <dbReference type="Proteomes" id="UP000050969"/>
    </source>
</evidence>
<dbReference type="PANTHER" id="PTHR37293:SF6">
    <property type="entry name" value="DNA REPLICATION PROTEIN DNAD"/>
    <property type="match status" value="1"/>
</dbReference>
<dbReference type="SUPFAM" id="SSF158499">
    <property type="entry name" value="DnaD domain-like"/>
    <property type="match status" value="1"/>
</dbReference>
<dbReference type="PANTHER" id="PTHR37293">
    <property type="entry name" value="PHAGE REPLICATION PROTEIN-RELATED"/>
    <property type="match status" value="1"/>
</dbReference>
<evidence type="ECO:0000259" key="2">
    <source>
        <dbReference type="Pfam" id="PF07261"/>
    </source>
</evidence>
<dbReference type="InterPro" id="IPR053843">
    <property type="entry name" value="DnaD_N"/>
</dbReference>
<dbReference type="Gene3D" id="1.10.10.10">
    <property type="entry name" value="Winged helix-like DNA-binding domain superfamily/Winged helix DNA-binding domain"/>
    <property type="match status" value="1"/>
</dbReference>
<feature type="domain" description="DnaB/C C-terminal" evidence="2">
    <location>
        <begin position="143"/>
        <end position="215"/>
    </location>
</feature>
<evidence type="ECO:0000259" key="3">
    <source>
        <dbReference type="Pfam" id="PF21984"/>
    </source>
</evidence>
<keyword evidence="5" id="KW-1185">Reference proteome</keyword>
<sequence length="222" mass="24970">MDNVVKTLFVSLCFEGSYTVSDLDAFMAAGSTSVSNLILEHFNQTGLTINELVVYLYLSYWQQNHQEAPDLATIANLTQLSQADLFAVINNLIQKKAIQLTSTVNHAGQTSDHYDLSPLLIQLLGTQTAEASQPEPAQGSSLFSMVEVEFGRPLSPIEQQTIRAWLEEDHYAPEMIQLALREAVLNQAYSLRYMDRVLINWEKRHLTTPQQVQADKDRQNGL</sequence>
<dbReference type="Pfam" id="PF07261">
    <property type="entry name" value="DnaB_2"/>
    <property type="match status" value="1"/>
</dbReference>
<dbReference type="Gene3D" id="1.10.10.630">
    <property type="entry name" value="DnaD domain-like"/>
    <property type="match status" value="1"/>
</dbReference>
<dbReference type="NCBIfam" id="TIGR01446">
    <property type="entry name" value="DnaD_dom"/>
    <property type="match status" value="1"/>
</dbReference>
<dbReference type="AlphaFoldDB" id="A0A0R2MXE8"/>
<dbReference type="EMBL" id="JQCE01000005">
    <property type="protein sequence ID" value="KRO18213.1"/>
    <property type="molecule type" value="Genomic_DNA"/>
</dbReference>
<dbReference type="PATRIC" id="fig|1293598.4.peg.1407"/>
<reference evidence="4 5" key="1">
    <citation type="journal article" date="2015" name="Genome Announc.">
        <title>Expanding the biotechnology potential of lactobacilli through comparative genomics of 213 strains and associated genera.</title>
        <authorList>
            <person name="Sun Z."/>
            <person name="Harris H.M."/>
            <person name="McCann A."/>
            <person name="Guo C."/>
            <person name="Argimon S."/>
            <person name="Zhang W."/>
            <person name="Yang X."/>
            <person name="Jeffery I.B."/>
            <person name="Cooney J.C."/>
            <person name="Kagawa T.F."/>
            <person name="Liu W."/>
            <person name="Song Y."/>
            <person name="Salvetti E."/>
            <person name="Wrobel A."/>
            <person name="Rasinkangas P."/>
            <person name="Parkhill J."/>
            <person name="Rea M.C."/>
            <person name="O'Sullivan O."/>
            <person name="Ritari J."/>
            <person name="Douillard F.P."/>
            <person name="Paul Ross R."/>
            <person name="Yang R."/>
            <person name="Briner A.E."/>
            <person name="Felis G.E."/>
            <person name="de Vos W.M."/>
            <person name="Barrangou R."/>
            <person name="Klaenhammer T.R."/>
            <person name="Caufield P.W."/>
            <person name="Cui Y."/>
            <person name="Zhang H."/>
            <person name="O'Toole P.W."/>
        </authorList>
    </citation>
    <scope>NUCLEOTIDE SEQUENCE [LARGE SCALE GENOMIC DNA]</scope>
    <source>
        <strain evidence="4 5">DSM 24301</strain>
    </source>
</reference>
<name>A0A0R2MXE8_9LACO</name>
<accession>A0A0R2MXE8</accession>
<gene>
    <name evidence="4" type="ORF">IV56_GL001343</name>
</gene>
<evidence type="ECO:0000256" key="1">
    <source>
        <dbReference type="ARBA" id="ARBA00093462"/>
    </source>
</evidence>
<dbReference type="InterPro" id="IPR036388">
    <property type="entry name" value="WH-like_DNA-bd_sf"/>
</dbReference>
<comment type="similarity">
    <text evidence="1">Belongs to the DnaB/DnaD family.</text>
</comment>
<organism evidence="4 5">
    <name type="scientific">Lacticaseibacillus saniviri JCM 17471 = DSM 24301</name>
    <dbReference type="NCBI Taxonomy" id="1293598"/>
    <lineage>
        <taxon>Bacteria</taxon>
        <taxon>Bacillati</taxon>
        <taxon>Bacillota</taxon>
        <taxon>Bacilli</taxon>
        <taxon>Lactobacillales</taxon>
        <taxon>Lactobacillaceae</taxon>
        <taxon>Lacticaseibacillus</taxon>
    </lineage>
</organism>
<dbReference type="Pfam" id="PF21984">
    <property type="entry name" value="DnaD_N"/>
    <property type="match status" value="1"/>
</dbReference>
<feature type="domain" description="DnaD N-terminal" evidence="3">
    <location>
        <begin position="34"/>
        <end position="128"/>
    </location>
</feature>
<comment type="caution">
    <text evidence="4">The sequence shown here is derived from an EMBL/GenBank/DDBJ whole genome shotgun (WGS) entry which is preliminary data.</text>
</comment>
<dbReference type="InterPro" id="IPR053162">
    <property type="entry name" value="DnaD"/>
</dbReference>
<dbReference type="InterPro" id="IPR034829">
    <property type="entry name" value="DnaD-like_sf"/>
</dbReference>
<dbReference type="Proteomes" id="UP000050969">
    <property type="component" value="Unassembled WGS sequence"/>
</dbReference>
<proteinExistence type="inferred from homology"/>